<accession>A0A9X2HDQ5</accession>
<evidence type="ECO:0000256" key="4">
    <source>
        <dbReference type="PROSITE-ProRule" id="PRU00335"/>
    </source>
</evidence>
<evidence type="ECO:0000256" key="2">
    <source>
        <dbReference type="ARBA" id="ARBA00023125"/>
    </source>
</evidence>
<dbReference type="GO" id="GO:0003700">
    <property type="term" value="F:DNA-binding transcription factor activity"/>
    <property type="evidence" value="ECO:0007669"/>
    <property type="project" value="TreeGrafter"/>
</dbReference>
<dbReference type="GO" id="GO:0000976">
    <property type="term" value="F:transcription cis-regulatory region binding"/>
    <property type="evidence" value="ECO:0007669"/>
    <property type="project" value="TreeGrafter"/>
</dbReference>
<organism evidence="6 7">
    <name type="scientific">Rothia santali</name>
    <dbReference type="NCBI Taxonomy" id="2949643"/>
    <lineage>
        <taxon>Bacteria</taxon>
        <taxon>Bacillati</taxon>
        <taxon>Actinomycetota</taxon>
        <taxon>Actinomycetes</taxon>
        <taxon>Micrococcales</taxon>
        <taxon>Micrococcaceae</taxon>
        <taxon>Rothia</taxon>
    </lineage>
</organism>
<evidence type="ECO:0000256" key="3">
    <source>
        <dbReference type="ARBA" id="ARBA00023163"/>
    </source>
</evidence>
<evidence type="ECO:0000259" key="5">
    <source>
        <dbReference type="PROSITE" id="PS50977"/>
    </source>
</evidence>
<comment type="caution">
    <text evidence="6">The sequence shown here is derived from an EMBL/GenBank/DDBJ whole genome shotgun (WGS) entry which is preliminary data.</text>
</comment>
<keyword evidence="7" id="KW-1185">Reference proteome</keyword>
<dbReference type="InterPro" id="IPR009057">
    <property type="entry name" value="Homeodomain-like_sf"/>
</dbReference>
<dbReference type="SUPFAM" id="SSF46689">
    <property type="entry name" value="Homeodomain-like"/>
    <property type="match status" value="1"/>
</dbReference>
<dbReference type="PANTHER" id="PTHR30055:SF234">
    <property type="entry name" value="HTH-TYPE TRANSCRIPTIONAL REGULATOR BETI"/>
    <property type="match status" value="1"/>
</dbReference>
<dbReference type="PRINTS" id="PR00455">
    <property type="entry name" value="HTHTETR"/>
</dbReference>
<dbReference type="InterPro" id="IPR001647">
    <property type="entry name" value="HTH_TetR"/>
</dbReference>
<evidence type="ECO:0000256" key="1">
    <source>
        <dbReference type="ARBA" id="ARBA00023015"/>
    </source>
</evidence>
<keyword evidence="2 4" id="KW-0238">DNA-binding</keyword>
<dbReference type="SUPFAM" id="SSF48498">
    <property type="entry name" value="Tetracyclin repressor-like, C-terminal domain"/>
    <property type="match status" value="1"/>
</dbReference>
<sequence length="240" mass="25709">MTITFDSIRCSNTASKARMVPVVEGVKRPYRSAVRELRSAQTRAAVRTAAARLFVERGYAATSMRGVAEEAGVGERTVYAAFPGKAELYAECLGVATAGDEREEPVPGRPEVAEALGLPDPGAALAAVVVLGTDLLERAGDLIHVGLEAAAADPAVRDLMDQGERATHGLWRRFCERLADRGELRAGLAADDAADAAFALASPHVHHLLRRGRGWTAEHYRAWLYEATACQLFDSGCPEP</sequence>
<dbReference type="InterPro" id="IPR036271">
    <property type="entry name" value="Tet_transcr_reg_TetR-rel_C_sf"/>
</dbReference>
<name>A0A9X2HDQ5_9MICC</name>
<dbReference type="PROSITE" id="PS01081">
    <property type="entry name" value="HTH_TETR_1"/>
    <property type="match status" value="1"/>
</dbReference>
<keyword evidence="3" id="KW-0804">Transcription</keyword>
<dbReference type="PANTHER" id="PTHR30055">
    <property type="entry name" value="HTH-TYPE TRANSCRIPTIONAL REGULATOR RUTR"/>
    <property type="match status" value="1"/>
</dbReference>
<feature type="domain" description="HTH tetR-type" evidence="5">
    <location>
        <begin position="40"/>
        <end position="100"/>
    </location>
</feature>
<keyword evidence="1" id="KW-0805">Transcription regulation</keyword>
<proteinExistence type="predicted"/>
<protein>
    <submittedName>
        <fullName evidence="6">TetR/AcrR family transcriptional regulator</fullName>
    </submittedName>
</protein>
<dbReference type="EMBL" id="JANAFB010000007">
    <property type="protein sequence ID" value="MCP3425314.1"/>
    <property type="molecule type" value="Genomic_DNA"/>
</dbReference>
<dbReference type="AlphaFoldDB" id="A0A9X2HDQ5"/>
<dbReference type="InterPro" id="IPR050109">
    <property type="entry name" value="HTH-type_TetR-like_transc_reg"/>
</dbReference>
<evidence type="ECO:0000313" key="6">
    <source>
        <dbReference type="EMBL" id="MCP3425314.1"/>
    </source>
</evidence>
<dbReference type="Gene3D" id="1.10.357.10">
    <property type="entry name" value="Tetracycline Repressor, domain 2"/>
    <property type="match status" value="1"/>
</dbReference>
<evidence type="ECO:0000313" key="7">
    <source>
        <dbReference type="Proteomes" id="UP001139502"/>
    </source>
</evidence>
<dbReference type="InterPro" id="IPR023772">
    <property type="entry name" value="DNA-bd_HTH_TetR-type_CS"/>
</dbReference>
<reference evidence="6" key="1">
    <citation type="submission" date="2022-06" db="EMBL/GenBank/DDBJ databases">
        <title>Rothia sp. isolated from sandalwood seedling.</title>
        <authorList>
            <person name="Tuikhar N."/>
            <person name="Kirdat K."/>
            <person name="Thorat V."/>
            <person name="Swetha P."/>
            <person name="Padma S."/>
            <person name="Sundararaj R."/>
            <person name="Yadav A."/>
        </authorList>
    </citation>
    <scope>NUCLEOTIDE SEQUENCE</scope>
    <source>
        <strain evidence="6">AR01</strain>
    </source>
</reference>
<gene>
    <name evidence="6" type="ORF">NBM05_04570</name>
</gene>
<dbReference type="PROSITE" id="PS50977">
    <property type="entry name" value="HTH_TETR_2"/>
    <property type="match status" value="1"/>
</dbReference>
<dbReference type="Pfam" id="PF00440">
    <property type="entry name" value="TetR_N"/>
    <property type="match status" value="1"/>
</dbReference>
<dbReference type="Proteomes" id="UP001139502">
    <property type="component" value="Unassembled WGS sequence"/>
</dbReference>
<feature type="DNA-binding region" description="H-T-H motif" evidence="4">
    <location>
        <begin position="63"/>
        <end position="82"/>
    </location>
</feature>
<dbReference type="RefSeq" id="WP_254165443.1">
    <property type="nucleotide sequence ID" value="NZ_JANAFB010000007.1"/>
</dbReference>